<dbReference type="Pfam" id="PF00293">
    <property type="entry name" value="NUDIX"/>
    <property type="match status" value="1"/>
</dbReference>
<protein>
    <recommendedName>
        <fullName evidence="12">Oxidized purine nucleoside triphosphate hydrolase</fullName>
        <ecNumber evidence="11">3.6.1.56</ecNumber>
    </recommendedName>
    <alternativeName>
        <fullName evidence="16">2-hydroxy-dATP diphosphatase</fullName>
    </alternativeName>
    <alternativeName>
        <fullName evidence="15">7,8-dihydro-8-oxoguanine triphosphatase</fullName>
    </alternativeName>
    <alternativeName>
        <fullName evidence="14">8-oxo-dGTPase</fullName>
    </alternativeName>
    <alternativeName>
        <fullName evidence="17">Methylated purine nucleoside triphosphate hydrolase</fullName>
    </alternativeName>
    <alternativeName>
        <fullName evidence="13">Nucleoside diphosphate-linked moiety X motif 1</fullName>
    </alternativeName>
</protein>
<dbReference type="AlphaFoldDB" id="A0A1G2CKQ2"/>
<comment type="cofactor">
    <cofactor evidence="1">
        <name>Mg(2+)</name>
        <dbReference type="ChEBI" id="CHEBI:18420"/>
    </cofactor>
</comment>
<evidence type="ECO:0000313" key="23">
    <source>
        <dbReference type="EMBL" id="OGZ01231.1"/>
    </source>
</evidence>
<dbReference type="EC" id="3.6.1.56" evidence="11"/>
<comment type="catalytic activity">
    <reaction evidence="20">
        <text>N(6)-methyl-dATP + H2O = N(6)-methyl-dAMP + diphosphate + H(+)</text>
        <dbReference type="Rhea" id="RHEA:67604"/>
        <dbReference type="ChEBI" id="CHEBI:15377"/>
        <dbReference type="ChEBI" id="CHEBI:15378"/>
        <dbReference type="ChEBI" id="CHEBI:33019"/>
        <dbReference type="ChEBI" id="CHEBI:169976"/>
        <dbReference type="ChEBI" id="CHEBI:172872"/>
    </reaction>
    <physiologicalReaction direction="left-to-right" evidence="20">
        <dbReference type="Rhea" id="RHEA:67605"/>
    </physiologicalReaction>
</comment>
<keyword evidence="6" id="KW-0460">Magnesium</keyword>
<dbReference type="PANTHER" id="PTHR43758:SF2">
    <property type="entry name" value="OXIDIZED PURINE NUCLEOSIDE TRIPHOSPHATE HYDROLASE"/>
    <property type="match status" value="1"/>
</dbReference>
<reference evidence="23 24" key="1">
    <citation type="journal article" date="2016" name="Nat. Commun.">
        <title>Thousands of microbial genomes shed light on interconnected biogeochemical processes in an aquifer system.</title>
        <authorList>
            <person name="Anantharaman K."/>
            <person name="Brown C.T."/>
            <person name="Hug L.A."/>
            <person name="Sharon I."/>
            <person name="Castelle C.J."/>
            <person name="Probst A.J."/>
            <person name="Thomas B.C."/>
            <person name="Singh A."/>
            <person name="Wilkins M.J."/>
            <person name="Karaoz U."/>
            <person name="Brodie E.L."/>
            <person name="Williams K.H."/>
            <person name="Hubbard S.S."/>
            <person name="Banfield J.F."/>
        </authorList>
    </citation>
    <scope>NUCLEOTIDE SEQUENCE [LARGE SCALE GENOMIC DNA]</scope>
</reference>
<evidence type="ECO:0000256" key="11">
    <source>
        <dbReference type="ARBA" id="ARBA00026103"/>
    </source>
</evidence>
<evidence type="ECO:0000256" key="9">
    <source>
        <dbReference type="ARBA" id="ARBA00024486"/>
    </source>
</evidence>
<gene>
    <name evidence="23" type="ORF">A3B13_00870</name>
</gene>
<evidence type="ECO:0000313" key="24">
    <source>
        <dbReference type="Proteomes" id="UP000176287"/>
    </source>
</evidence>
<dbReference type="GO" id="GO:0005737">
    <property type="term" value="C:cytoplasm"/>
    <property type="evidence" value="ECO:0007669"/>
    <property type="project" value="TreeGrafter"/>
</dbReference>
<dbReference type="GO" id="GO:0042262">
    <property type="term" value="P:DNA protection"/>
    <property type="evidence" value="ECO:0007669"/>
    <property type="project" value="InterPro"/>
</dbReference>
<comment type="catalytic activity">
    <reaction evidence="8">
        <text>2-oxo-dATP + H2O = 2-oxo-dAMP + diphosphate + H(+)</text>
        <dbReference type="Rhea" id="RHEA:31583"/>
        <dbReference type="ChEBI" id="CHEBI:15377"/>
        <dbReference type="ChEBI" id="CHEBI:15378"/>
        <dbReference type="ChEBI" id="CHEBI:33019"/>
        <dbReference type="ChEBI" id="CHEBI:63212"/>
        <dbReference type="ChEBI" id="CHEBI:77897"/>
        <dbReference type="EC" id="3.6.1.56"/>
    </reaction>
    <physiologicalReaction direction="left-to-right" evidence="8">
        <dbReference type="Rhea" id="RHEA:31584"/>
    </physiologicalReaction>
</comment>
<dbReference type="GO" id="GO:0046872">
    <property type="term" value="F:metal ion binding"/>
    <property type="evidence" value="ECO:0007669"/>
    <property type="project" value="UniProtKB-KW"/>
</dbReference>
<evidence type="ECO:0000256" key="8">
    <source>
        <dbReference type="ARBA" id="ARBA00024459"/>
    </source>
</evidence>
<dbReference type="EMBL" id="MHKZ01000003">
    <property type="protein sequence ID" value="OGZ01231.1"/>
    <property type="molecule type" value="Genomic_DNA"/>
</dbReference>
<evidence type="ECO:0000256" key="14">
    <source>
        <dbReference type="ARBA" id="ARBA00030634"/>
    </source>
</evidence>
<keyword evidence="5" id="KW-0378">Hydrolase</keyword>
<dbReference type="STRING" id="1798649.A3B13_00870"/>
<accession>A0A1G2CKQ2</accession>
<evidence type="ECO:0000256" key="6">
    <source>
        <dbReference type="ARBA" id="ARBA00022842"/>
    </source>
</evidence>
<comment type="function">
    <text evidence="21">Oxidized purine nucleoside triphosphate hydrolase which is a prominent sanitizer of the oxidized nucleotide pool. Catalyzes the hydrolysis of 2-oxo-dATP (2-hydroxy-dATP) into 2-oxo-dAMP. Also has a significant hydrolase activity toward 2-oxo-ATP, 8-oxo-dGTP and 8-oxo-dATP. Through the hydrolysis of oxidized purine nucleoside triphosphates, prevents their incorporation into DNA and the subsequent transversions A:T to C:G and G:C to T:A. Also catalyzes the hydrolysis of methylated purine nucleoside triphosphate preventing their integration into DNA. Through this antimutagenic activity protects cells from oxidative stress.</text>
</comment>
<evidence type="ECO:0000256" key="21">
    <source>
        <dbReference type="ARBA" id="ARBA00053094"/>
    </source>
</evidence>
<evidence type="ECO:0000256" key="18">
    <source>
        <dbReference type="ARBA" id="ARBA00048002"/>
    </source>
</evidence>
<evidence type="ECO:0000256" key="17">
    <source>
        <dbReference type="ARBA" id="ARBA00032071"/>
    </source>
</evidence>
<comment type="catalytic activity">
    <reaction evidence="7">
        <text>8-oxo-dATP + H2O = 8-oxo-dAMP + diphosphate + H(+)</text>
        <dbReference type="Rhea" id="RHEA:65396"/>
        <dbReference type="ChEBI" id="CHEBI:15377"/>
        <dbReference type="ChEBI" id="CHEBI:15378"/>
        <dbReference type="ChEBI" id="CHEBI:33019"/>
        <dbReference type="ChEBI" id="CHEBI:71361"/>
        <dbReference type="ChEBI" id="CHEBI:172871"/>
    </reaction>
    <physiologicalReaction direction="left-to-right" evidence="7">
        <dbReference type="Rhea" id="RHEA:65397"/>
    </physiologicalReaction>
</comment>
<dbReference type="InterPro" id="IPR003563">
    <property type="entry name" value="8ODP"/>
</dbReference>
<dbReference type="CDD" id="cd03427">
    <property type="entry name" value="NUDIX_MTH1_Nudt1"/>
    <property type="match status" value="1"/>
</dbReference>
<evidence type="ECO:0000256" key="16">
    <source>
        <dbReference type="ARBA" id="ARBA00031927"/>
    </source>
</evidence>
<evidence type="ECO:0000259" key="22">
    <source>
        <dbReference type="PROSITE" id="PS51462"/>
    </source>
</evidence>
<comment type="similarity">
    <text evidence="2">Belongs to the Nudix hydrolase family.</text>
</comment>
<organism evidence="23 24">
    <name type="scientific">Candidatus Liptonbacteria bacterium RIFCSPLOWO2_01_FULL_45_15</name>
    <dbReference type="NCBI Taxonomy" id="1798649"/>
    <lineage>
        <taxon>Bacteria</taxon>
        <taxon>Candidatus Liptoniibacteriota</taxon>
    </lineage>
</organism>
<evidence type="ECO:0000256" key="5">
    <source>
        <dbReference type="ARBA" id="ARBA00022801"/>
    </source>
</evidence>
<dbReference type="PRINTS" id="PR01403">
    <property type="entry name" value="8OXTPHPHTASE"/>
</dbReference>
<dbReference type="GO" id="GO:0008828">
    <property type="term" value="F:dATP diphosphatase activity"/>
    <property type="evidence" value="ECO:0007669"/>
    <property type="project" value="UniProtKB-EC"/>
</dbReference>
<evidence type="ECO:0000256" key="13">
    <source>
        <dbReference type="ARBA" id="ARBA00029673"/>
    </source>
</evidence>
<comment type="caution">
    <text evidence="23">The sequence shown here is derived from an EMBL/GenBank/DDBJ whole genome shotgun (WGS) entry which is preliminary data.</text>
</comment>
<comment type="subunit">
    <text evidence="3">Monomer.</text>
</comment>
<comment type="catalytic activity">
    <reaction evidence="9">
        <text>8-oxo-dGTP + H2O = 8-oxo-dGMP + diphosphate + H(+)</text>
        <dbReference type="Rhea" id="RHEA:31575"/>
        <dbReference type="ChEBI" id="CHEBI:15377"/>
        <dbReference type="ChEBI" id="CHEBI:15378"/>
        <dbReference type="ChEBI" id="CHEBI:33019"/>
        <dbReference type="ChEBI" id="CHEBI:63224"/>
        <dbReference type="ChEBI" id="CHEBI:77896"/>
    </reaction>
    <physiologicalReaction direction="left-to-right" evidence="9">
        <dbReference type="Rhea" id="RHEA:31576"/>
    </physiologicalReaction>
</comment>
<evidence type="ECO:0000256" key="3">
    <source>
        <dbReference type="ARBA" id="ARBA00011245"/>
    </source>
</evidence>
<comment type="catalytic activity">
    <reaction evidence="19">
        <text>O(6)-methyl-dGTP + H2O = O(6)-methyl-dGMP + diphosphate + H(+)</text>
        <dbReference type="Rhea" id="RHEA:67600"/>
        <dbReference type="ChEBI" id="CHEBI:15377"/>
        <dbReference type="ChEBI" id="CHEBI:15378"/>
        <dbReference type="ChEBI" id="CHEBI:33019"/>
        <dbReference type="ChEBI" id="CHEBI:169974"/>
        <dbReference type="ChEBI" id="CHEBI:169975"/>
    </reaction>
    <physiologicalReaction direction="left-to-right" evidence="19">
        <dbReference type="Rhea" id="RHEA:67601"/>
    </physiologicalReaction>
</comment>
<keyword evidence="4" id="KW-0479">Metal-binding</keyword>
<evidence type="ECO:0000256" key="4">
    <source>
        <dbReference type="ARBA" id="ARBA00022723"/>
    </source>
</evidence>
<dbReference type="GO" id="GO:0008413">
    <property type="term" value="F:8-oxo-7,8-dihydroguanosine triphosphate pyrophosphatase activity"/>
    <property type="evidence" value="ECO:0007669"/>
    <property type="project" value="InterPro"/>
</dbReference>
<name>A0A1G2CKQ2_9BACT</name>
<feature type="domain" description="Nudix hydrolase" evidence="22">
    <location>
        <begin position="1"/>
        <end position="132"/>
    </location>
</feature>
<evidence type="ECO:0000256" key="10">
    <source>
        <dbReference type="ARBA" id="ARBA00024596"/>
    </source>
</evidence>
<comment type="catalytic activity">
    <reaction evidence="18">
        <text>N(6)-methyl-ATP + H2O = N(6)-methyl-AMP + diphosphate + H(+)</text>
        <dbReference type="Rhea" id="RHEA:67608"/>
        <dbReference type="ChEBI" id="CHEBI:15377"/>
        <dbReference type="ChEBI" id="CHEBI:15378"/>
        <dbReference type="ChEBI" id="CHEBI:33019"/>
        <dbReference type="ChEBI" id="CHEBI:144842"/>
        <dbReference type="ChEBI" id="CHEBI:172873"/>
    </reaction>
    <physiologicalReaction direction="left-to-right" evidence="18">
        <dbReference type="Rhea" id="RHEA:67609"/>
    </physiologicalReaction>
</comment>
<sequence length="155" mass="17816">MKNTTLCFLVKENKVLLAMKKRGFGAGKWNGVGGKITEGEDIKDATIREANEEIGVTINAADLKNHGSIKFSFENNPDWNQEVHIFITEKWEGEPAESEEMKPQWYLHSDLPFSEMWLDDPYWLPKVLAGKKVEGEFFFNNNGSEILKFDVREMD</sequence>
<proteinExistence type="inferred from homology"/>
<evidence type="ECO:0000256" key="15">
    <source>
        <dbReference type="ARBA" id="ARBA00030682"/>
    </source>
</evidence>
<dbReference type="PANTHER" id="PTHR43758">
    <property type="entry name" value="7,8-DIHYDRO-8-OXOGUANINE TRIPHOSPHATASE"/>
    <property type="match status" value="1"/>
</dbReference>
<dbReference type="SUPFAM" id="SSF55811">
    <property type="entry name" value="Nudix"/>
    <property type="match status" value="1"/>
</dbReference>
<dbReference type="Proteomes" id="UP000176287">
    <property type="component" value="Unassembled WGS sequence"/>
</dbReference>
<comment type="catalytic activity">
    <reaction evidence="10">
        <text>2-oxo-ATP + H2O = 2-oxo-AMP + diphosphate + H(+)</text>
        <dbReference type="Rhea" id="RHEA:67392"/>
        <dbReference type="ChEBI" id="CHEBI:15377"/>
        <dbReference type="ChEBI" id="CHEBI:15378"/>
        <dbReference type="ChEBI" id="CHEBI:33019"/>
        <dbReference type="ChEBI" id="CHEBI:71395"/>
        <dbReference type="ChEBI" id="CHEBI:172878"/>
    </reaction>
    <physiologicalReaction direction="left-to-right" evidence="10">
        <dbReference type="Rhea" id="RHEA:67393"/>
    </physiologicalReaction>
</comment>
<evidence type="ECO:0000256" key="20">
    <source>
        <dbReference type="ARBA" id="ARBA00049032"/>
    </source>
</evidence>
<evidence type="ECO:0000256" key="7">
    <source>
        <dbReference type="ARBA" id="ARBA00024448"/>
    </source>
</evidence>
<evidence type="ECO:0000256" key="2">
    <source>
        <dbReference type="ARBA" id="ARBA00005582"/>
    </source>
</evidence>
<evidence type="ECO:0000256" key="1">
    <source>
        <dbReference type="ARBA" id="ARBA00001946"/>
    </source>
</evidence>
<dbReference type="InterPro" id="IPR000086">
    <property type="entry name" value="NUDIX_hydrolase_dom"/>
</dbReference>
<evidence type="ECO:0000256" key="12">
    <source>
        <dbReference type="ARBA" id="ARBA00026218"/>
    </source>
</evidence>
<dbReference type="InterPro" id="IPR015797">
    <property type="entry name" value="NUDIX_hydrolase-like_dom_sf"/>
</dbReference>
<dbReference type="PROSITE" id="PS51462">
    <property type="entry name" value="NUDIX"/>
    <property type="match status" value="1"/>
</dbReference>
<evidence type="ECO:0000256" key="19">
    <source>
        <dbReference type="ARBA" id="ARBA00048894"/>
    </source>
</evidence>
<dbReference type="Gene3D" id="3.90.79.10">
    <property type="entry name" value="Nucleoside Triphosphate Pyrophosphohydrolase"/>
    <property type="match status" value="1"/>
</dbReference>